<evidence type="ECO:0000256" key="4">
    <source>
        <dbReference type="ARBA" id="ARBA00022598"/>
    </source>
</evidence>
<dbReference type="SMART" id="SM00823">
    <property type="entry name" value="PKS_PP"/>
    <property type="match status" value="1"/>
</dbReference>
<dbReference type="InterPro" id="IPR009081">
    <property type="entry name" value="PP-bd_ACP"/>
</dbReference>
<gene>
    <name evidence="6" type="ORF">FB566_4822</name>
</gene>
<dbReference type="PROSITE" id="PS50075">
    <property type="entry name" value="CARRIER"/>
    <property type="match status" value="1"/>
</dbReference>
<dbReference type="Gene3D" id="3.30.559.30">
    <property type="entry name" value="Nonribosomal peptide synthetase, condensation domain"/>
    <property type="match status" value="1"/>
</dbReference>
<dbReference type="Pfam" id="PF00501">
    <property type="entry name" value="AMP-binding"/>
    <property type="match status" value="1"/>
</dbReference>
<protein>
    <submittedName>
        <fullName evidence="6">Nonribosomal peptide synthetase MxcG</fullName>
    </submittedName>
</protein>
<dbReference type="Proteomes" id="UP000317043">
    <property type="component" value="Unassembled WGS sequence"/>
</dbReference>
<dbReference type="Gene3D" id="3.30.559.10">
    <property type="entry name" value="Chloramphenicol acetyltransferase-like domain"/>
    <property type="match status" value="1"/>
</dbReference>
<dbReference type="InterPro" id="IPR025110">
    <property type="entry name" value="AMP-bd_C"/>
</dbReference>
<dbReference type="InterPro" id="IPR013120">
    <property type="entry name" value="FAR_NAD-bd"/>
</dbReference>
<organism evidence="6 7">
    <name type="scientific">Stackebrandtia endophytica</name>
    <dbReference type="NCBI Taxonomy" id="1496996"/>
    <lineage>
        <taxon>Bacteria</taxon>
        <taxon>Bacillati</taxon>
        <taxon>Actinomycetota</taxon>
        <taxon>Actinomycetes</taxon>
        <taxon>Glycomycetales</taxon>
        <taxon>Glycomycetaceae</taxon>
        <taxon>Stackebrandtia</taxon>
    </lineage>
</organism>
<evidence type="ECO:0000313" key="6">
    <source>
        <dbReference type="EMBL" id="TQL79221.1"/>
    </source>
</evidence>
<dbReference type="GO" id="GO:0005737">
    <property type="term" value="C:cytoplasm"/>
    <property type="evidence" value="ECO:0007669"/>
    <property type="project" value="TreeGrafter"/>
</dbReference>
<dbReference type="InterPro" id="IPR000873">
    <property type="entry name" value="AMP-dep_synth/lig_dom"/>
</dbReference>
<dbReference type="Pfam" id="PF13193">
    <property type="entry name" value="AMP-binding_C"/>
    <property type="match status" value="1"/>
</dbReference>
<name>A0A543B311_9ACTN</name>
<dbReference type="Pfam" id="PF00668">
    <property type="entry name" value="Condensation"/>
    <property type="match status" value="1"/>
</dbReference>
<dbReference type="InterPro" id="IPR045851">
    <property type="entry name" value="AMP-bd_C_sf"/>
</dbReference>
<dbReference type="GO" id="GO:0043041">
    <property type="term" value="P:amino acid activation for nonribosomal peptide biosynthetic process"/>
    <property type="evidence" value="ECO:0007669"/>
    <property type="project" value="TreeGrafter"/>
</dbReference>
<sequence>MTGLAVHPAAEGIYRGQSLNWDNPGYWTAEVVELTGRIDLDRLMTAISDTVIDAEALHARFVESDGRLTQYVEVDRAWRPEVVDLPDGTDWSTVSADIDARLREPADLAAGDLFRSALFCSGEKVWWLVQAHHIVLDGYGYSLLYRQVAKRYRGGLRDRDRFGRLTQLVAGEDNDSADDRRFWLDRLSDIPVRGFGDRSGLPSAEVLEHRQQLGDVLTRSGPRWPHRLLAAVAAALHQHTGESKVVLGVPVADRLGTAAADVPAMVMNIAPLVVEILPGQSLDDVTATISAELRRTRRHQGYRYESLRRDLNLGNARLFGPVVNVIPFAQPPDFDGCDTTMRHVSAGPVDDLAITARGADGFTVQANPAGYSTDRLDEIATAITGCLNYPGPVSRWDRLAETPSRPVEPWNRRLADLAQRRPDAIALVEGDRRWSFAQLASRVDEIAARLVASGVAAGDLVGLRLPRGADAILAILGVRAAGAGYLPLDPAGAPERTERILAEAAPRLVLDRLPRTQSGESVAMAPQSPDSVAYVVYTSGSTGAPKGVEVSVSALDHFVAAASARYRFSPEDRVLQFAPLHFDAHVEEVFTTLAAGACLVVRDDSATESIAGFMAFVARHRITVLDLPTAYWHELALAIHNGVSDLPESVHTVIIGGEAVAEERVRQWQARVAGSVRLLNTYGPTEATVVCLTAELESGAPVSLGTPLPGVGTAIGPRGELYLAGPTLATRYLGGRESDRFVEVDGRRWYRTGDLVEATDDGLRYLGRVDDEVKIAGHRVHPKEVEAALLRCPGVAEAAVLVDRSGVPRLTAFVHGVSEPEQLATGLADQLPAAAVPSTIHLLDRLPRNASGKIDYRALRDRRDRAEVEVEEPLTEQERAVHTVFAEVLGRAPATRHTDFFAAGGTSLSTVAAASRLSALLGVAVTAAHLFEHPTVAGLAAALSHTDTGTDQTPKWIADRDWRPGTELGDLTGDHIVLTGATGFVGAHVLAELLRTTDAPIRCVARGDEQRLAEVAETWGLPRPDLARVEVVSADLTGPVSDLDRLLGAAAIIHCAAGVSLNRGYDSLRDVNVLATARLLDLAYEGGSHFHQVSTVAVGAGRDLPEAYLPWHDGLTDGYQRSKWVAEELARRAADAGLPVACHRLGRVVAATDTGIANPNDLVSRLISAGEEVGALPDLPVREPWIPADLAAQAITGLVREGATGVWNMTVGETVPLSQAWQRLRGDRSPLPVIDMADWLKLVADTDSQATAMITTFFALREEHEVPGESTIHNDRFAAWWGSPVH</sequence>
<dbReference type="SUPFAM" id="SSF51735">
    <property type="entry name" value="NAD(P)-binding Rossmann-fold domains"/>
    <property type="match status" value="1"/>
</dbReference>
<proteinExistence type="predicted"/>
<evidence type="ECO:0000256" key="1">
    <source>
        <dbReference type="ARBA" id="ARBA00001957"/>
    </source>
</evidence>
<evidence type="ECO:0000256" key="2">
    <source>
        <dbReference type="ARBA" id="ARBA00022450"/>
    </source>
</evidence>
<dbReference type="Pfam" id="PF00550">
    <property type="entry name" value="PP-binding"/>
    <property type="match status" value="1"/>
</dbReference>
<evidence type="ECO:0000259" key="5">
    <source>
        <dbReference type="PROSITE" id="PS50075"/>
    </source>
</evidence>
<keyword evidence="2" id="KW-0596">Phosphopantetheine</keyword>
<dbReference type="Pfam" id="PF07993">
    <property type="entry name" value="NAD_binding_4"/>
    <property type="match status" value="1"/>
</dbReference>
<keyword evidence="7" id="KW-1185">Reference proteome</keyword>
<dbReference type="GO" id="GO:0031177">
    <property type="term" value="F:phosphopantetheine binding"/>
    <property type="evidence" value="ECO:0007669"/>
    <property type="project" value="InterPro"/>
</dbReference>
<reference evidence="6 7" key="1">
    <citation type="submission" date="2019-06" db="EMBL/GenBank/DDBJ databases">
        <title>Sequencing the genomes of 1000 actinobacteria strains.</title>
        <authorList>
            <person name="Klenk H.-P."/>
        </authorList>
    </citation>
    <scope>NUCLEOTIDE SEQUENCE [LARGE SCALE GENOMIC DNA]</scope>
    <source>
        <strain evidence="6 7">DSM 45928</strain>
    </source>
</reference>
<dbReference type="InterPro" id="IPR020845">
    <property type="entry name" value="AMP-binding_CS"/>
</dbReference>
<dbReference type="SUPFAM" id="SSF56801">
    <property type="entry name" value="Acetyl-CoA synthetase-like"/>
    <property type="match status" value="1"/>
</dbReference>
<dbReference type="InterPro" id="IPR001242">
    <property type="entry name" value="Condensation_dom"/>
</dbReference>
<dbReference type="Gene3D" id="1.10.1200.10">
    <property type="entry name" value="ACP-like"/>
    <property type="match status" value="1"/>
</dbReference>
<comment type="cofactor">
    <cofactor evidence="1">
        <name>pantetheine 4'-phosphate</name>
        <dbReference type="ChEBI" id="CHEBI:47942"/>
    </cofactor>
</comment>
<dbReference type="SUPFAM" id="SSF47336">
    <property type="entry name" value="ACP-like"/>
    <property type="match status" value="1"/>
</dbReference>
<evidence type="ECO:0000313" key="7">
    <source>
        <dbReference type="Proteomes" id="UP000317043"/>
    </source>
</evidence>
<dbReference type="InterPro" id="IPR020806">
    <property type="entry name" value="PKS_PP-bd"/>
</dbReference>
<dbReference type="InParanoid" id="A0A543B311"/>
<dbReference type="Gene3D" id="3.30.300.30">
    <property type="match status" value="1"/>
</dbReference>
<dbReference type="Gene3D" id="3.40.50.12780">
    <property type="entry name" value="N-terminal domain of ligase-like"/>
    <property type="match status" value="1"/>
</dbReference>
<dbReference type="Gene3D" id="3.40.50.720">
    <property type="entry name" value="NAD(P)-binding Rossmann-like Domain"/>
    <property type="match status" value="1"/>
</dbReference>
<dbReference type="InterPro" id="IPR036291">
    <property type="entry name" value="NAD(P)-bd_dom_sf"/>
</dbReference>
<dbReference type="PANTHER" id="PTHR45527:SF1">
    <property type="entry name" value="FATTY ACID SYNTHASE"/>
    <property type="match status" value="1"/>
</dbReference>
<dbReference type="InterPro" id="IPR042099">
    <property type="entry name" value="ANL_N_sf"/>
</dbReference>
<dbReference type="PROSITE" id="PS00455">
    <property type="entry name" value="AMP_BINDING"/>
    <property type="match status" value="1"/>
</dbReference>
<dbReference type="GO" id="GO:0044550">
    <property type="term" value="P:secondary metabolite biosynthetic process"/>
    <property type="evidence" value="ECO:0007669"/>
    <property type="project" value="TreeGrafter"/>
</dbReference>
<accession>A0A543B311</accession>
<keyword evidence="4" id="KW-0436">Ligase</keyword>
<dbReference type="GO" id="GO:0008610">
    <property type="term" value="P:lipid biosynthetic process"/>
    <property type="evidence" value="ECO:0007669"/>
    <property type="project" value="UniProtKB-ARBA"/>
</dbReference>
<dbReference type="RefSeq" id="WP_170183448.1">
    <property type="nucleotide sequence ID" value="NZ_JBHTGS010000002.1"/>
</dbReference>
<dbReference type="EMBL" id="VFOW01000001">
    <property type="protein sequence ID" value="TQL79221.1"/>
    <property type="molecule type" value="Genomic_DNA"/>
</dbReference>
<feature type="domain" description="Carrier" evidence="5">
    <location>
        <begin position="872"/>
        <end position="947"/>
    </location>
</feature>
<dbReference type="InterPro" id="IPR036736">
    <property type="entry name" value="ACP-like_sf"/>
</dbReference>
<dbReference type="PANTHER" id="PTHR45527">
    <property type="entry name" value="NONRIBOSOMAL PEPTIDE SYNTHETASE"/>
    <property type="match status" value="1"/>
</dbReference>
<dbReference type="CDD" id="cd05930">
    <property type="entry name" value="A_NRPS"/>
    <property type="match status" value="1"/>
</dbReference>
<dbReference type="GO" id="GO:0016874">
    <property type="term" value="F:ligase activity"/>
    <property type="evidence" value="ECO:0007669"/>
    <property type="project" value="UniProtKB-KW"/>
</dbReference>
<keyword evidence="3" id="KW-0597">Phosphoprotein</keyword>
<comment type="caution">
    <text evidence="6">The sequence shown here is derived from an EMBL/GenBank/DDBJ whole genome shotgun (WGS) entry which is preliminary data.</text>
</comment>
<dbReference type="SUPFAM" id="SSF52777">
    <property type="entry name" value="CoA-dependent acyltransferases"/>
    <property type="match status" value="2"/>
</dbReference>
<evidence type="ECO:0000256" key="3">
    <source>
        <dbReference type="ARBA" id="ARBA00022553"/>
    </source>
</evidence>
<dbReference type="InterPro" id="IPR023213">
    <property type="entry name" value="CAT-like_dom_sf"/>
</dbReference>